<name>A0ABR8ADQ2_9CYAN</name>
<evidence type="ECO:0000256" key="1">
    <source>
        <dbReference type="PROSITE-ProRule" id="PRU10141"/>
    </source>
</evidence>
<dbReference type="EMBL" id="JACJQH010000028">
    <property type="protein sequence ID" value="MBD2197468.1"/>
    <property type="molecule type" value="Genomic_DNA"/>
</dbReference>
<feature type="binding site" evidence="1">
    <location>
        <position position="44"/>
    </location>
    <ligand>
        <name>ATP</name>
        <dbReference type="ChEBI" id="CHEBI:30616"/>
    </ligand>
</feature>
<dbReference type="Gene3D" id="3.30.200.20">
    <property type="entry name" value="Phosphorylase Kinase, domain 1"/>
    <property type="match status" value="1"/>
</dbReference>
<evidence type="ECO:0008006" key="4">
    <source>
        <dbReference type="Google" id="ProtNLM"/>
    </source>
</evidence>
<dbReference type="InterPro" id="IPR017441">
    <property type="entry name" value="Protein_kinase_ATP_BS"/>
</dbReference>
<gene>
    <name evidence="2" type="ORF">H6G24_18505</name>
</gene>
<dbReference type="SUPFAM" id="SSF56112">
    <property type="entry name" value="Protein kinase-like (PK-like)"/>
    <property type="match status" value="1"/>
</dbReference>
<dbReference type="Proteomes" id="UP000658514">
    <property type="component" value="Unassembled WGS sequence"/>
</dbReference>
<proteinExistence type="predicted"/>
<evidence type="ECO:0000313" key="3">
    <source>
        <dbReference type="Proteomes" id="UP000658514"/>
    </source>
</evidence>
<organism evidence="2 3">
    <name type="scientific">Calothrix parietina FACHB-288</name>
    <dbReference type="NCBI Taxonomy" id="2692896"/>
    <lineage>
        <taxon>Bacteria</taxon>
        <taxon>Bacillati</taxon>
        <taxon>Cyanobacteriota</taxon>
        <taxon>Cyanophyceae</taxon>
        <taxon>Nostocales</taxon>
        <taxon>Calotrichaceae</taxon>
        <taxon>Calothrix</taxon>
    </lineage>
</organism>
<dbReference type="PROSITE" id="PS00107">
    <property type="entry name" value="PROTEIN_KINASE_ATP"/>
    <property type="match status" value="1"/>
</dbReference>
<accession>A0ABR8ADQ2</accession>
<sequence length="52" mass="5640">MTMLWKSGQQLQGGKYKIEQELGEGGFGITYRASSHNGSDVVIKIELVGVQA</sequence>
<keyword evidence="3" id="KW-1185">Reference proteome</keyword>
<keyword evidence="1" id="KW-0067">ATP-binding</keyword>
<dbReference type="InterPro" id="IPR011009">
    <property type="entry name" value="Kinase-like_dom_sf"/>
</dbReference>
<keyword evidence="1" id="KW-0547">Nucleotide-binding</keyword>
<evidence type="ECO:0000313" key="2">
    <source>
        <dbReference type="EMBL" id="MBD2197468.1"/>
    </source>
</evidence>
<reference evidence="2 3" key="1">
    <citation type="journal article" date="2020" name="ISME J.">
        <title>Comparative genomics reveals insights into cyanobacterial evolution and habitat adaptation.</title>
        <authorList>
            <person name="Chen M.Y."/>
            <person name="Teng W.K."/>
            <person name="Zhao L."/>
            <person name="Hu C.X."/>
            <person name="Zhou Y.K."/>
            <person name="Han B.P."/>
            <person name="Song L.R."/>
            <person name="Shu W.S."/>
        </authorList>
    </citation>
    <scope>NUCLEOTIDE SEQUENCE [LARGE SCALE GENOMIC DNA]</scope>
    <source>
        <strain evidence="2 3">FACHB-288</strain>
    </source>
</reference>
<comment type="caution">
    <text evidence="2">The sequence shown here is derived from an EMBL/GenBank/DDBJ whole genome shotgun (WGS) entry which is preliminary data.</text>
</comment>
<protein>
    <recommendedName>
        <fullName evidence="4">Protein kinase domain-containing protein</fullName>
    </recommendedName>
</protein>